<protein>
    <submittedName>
        <fullName evidence="10">General secretion pathway protein C</fullName>
    </submittedName>
</protein>
<evidence type="ECO:0000256" key="3">
    <source>
        <dbReference type="ARBA" id="ARBA00022475"/>
    </source>
</evidence>
<dbReference type="GO" id="GO:0005886">
    <property type="term" value="C:plasma membrane"/>
    <property type="evidence" value="ECO:0007669"/>
    <property type="project" value="UniProtKB-SubCell"/>
</dbReference>
<dbReference type="RefSeq" id="WP_146912967.1">
    <property type="nucleotide sequence ID" value="NZ_CP042344.1"/>
</dbReference>
<keyword evidence="3" id="KW-1003">Cell membrane</keyword>
<keyword evidence="7" id="KW-1133">Transmembrane helix</keyword>
<dbReference type="InterPro" id="IPR024961">
    <property type="entry name" value="T2SS_GspC_N"/>
</dbReference>
<dbReference type="KEGG" id="cof:FOZ74_10220"/>
<keyword evidence="5" id="KW-0812">Transmembrane</keyword>
<feature type="domain" description="Type II secretion system protein GspC N-terminal" evidence="9">
    <location>
        <begin position="67"/>
        <end position="122"/>
    </location>
</feature>
<keyword evidence="4" id="KW-0997">Cell inner membrane</keyword>
<keyword evidence="6" id="KW-0653">Protein transport</keyword>
<comment type="subcellular location">
    <subcellularLocation>
        <location evidence="1">Cell inner membrane</location>
    </subcellularLocation>
</comment>
<evidence type="ECO:0000256" key="1">
    <source>
        <dbReference type="ARBA" id="ARBA00004533"/>
    </source>
</evidence>
<dbReference type="Pfam" id="PF11356">
    <property type="entry name" value="T2SSC"/>
    <property type="match status" value="1"/>
</dbReference>
<proteinExistence type="predicted"/>
<keyword evidence="11" id="KW-1185">Reference proteome</keyword>
<dbReference type="GO" id="GO:0015031">
    <property type="term" value="P:protein transport"/>
    <property type="evidence" value="ECO:0007669"/>
    <property type="project" value="UniProtKB-KW"/>
</dbReference>
<evidence type="ECO:0000256" key="6">
    <source>
        <dbReference type="ARBA" id="ARBA00022927"/>
    </source>
</evidence>
<evidence type="ECO:0000256" key="5">
    <source>
        <dbReference type="ARBA" id="ARBA00022692"/>
    </source>
</evidence>
<evidence type="ECO:0000256" key="4">
    <source>
        <dbReference type="ARBA" id="ARBA00022519"/>
    </source>
</evidence>
<evidence type="ECO:0000256" key="2">
    <source>
        <dbReference type="ARBA" id="ARBA00022448"/>
    </source>
</evidence>
<name>A0A5B8RYS8_9BURK</name>
<evidence type="ECO:0000256" key="7">
    <source>
        <dbReference type="ARBA" id="ARBA00022989"/>
    </source>
</evidence>
<dbReference type="AlphaFoldDB" id="A0A5B8RYS8"/>
<evidence type="ECO:0000313" key="10">
    <source>
        <dbReference type="EMBL" id="QEA13375.1"/>
    </source>
</evidence>
<gene>
    <name evidence="10" type="ORF">FOZ74_10220</name>
</gene>
<evidence type="ECO:0000313" key="11">
    <source>
        <dbReference type="Proteomes" id="UP000321199"/>
    </source>
</evidence>
<keyword evidence="2" id="KW-0813">Transport</keyword>
<evidence type="ECO:0000259" key="9">
    <source>
        <dbReference type="Pfam" id="PF11356"/>
    </source>
</evidence>
<accession>A0A5B8RYS8</accession>
<keyword evidence="8" id="KW-0472">Membrane</keyword>
<dbReference type="OrthoDB" id="8797229at2"/>
<organism evidence="10 11">
    <name type="scientific">Comamonas flocculans</name>
    <dbReference type="NCBI Taxonomy" id="2597701"/>
    <lineage>
        <taxon>Bacteria</taxon>
        <taxon>Pseudomonadati</taxon>
        <taxon>Pseudomonadota</taxon>
        <taxon>Betaproteobacteria</taxon>
        <taxon>Burkholderiales</taxon>
        <taxon>Comamonadaceae</taxon>
        <taxon>Comamonas</taxon>
    </lineage>
</organism>
<dbReference type="EMBL" id="CP042344">
    <property type="protein sequence ID" value="QEA13375.1"/>
    <property type="molecule type" value="Genomic_DNA"/>
</dbReference>
<evidence type="ECO:0000256" key="8">
    <source>
        <dbReference type="ARBA" id="ARBA00023136"/>
    </source>
</evidence>
<reference evidence="10 11" key="1">
    <citation type="submission" date="2019-07" db="EMBL/GenBank/DDBJ databases">
        <title>Complete genome sequence of Comamonas sp. NLF 7-7 isolated from livestock.</title>
        <authorList>
            <person name="Kim D.H."/>
            <person name="Kim J.G."/>
        </authorList>
    </citation>
    <scope>NUCLEOTIDE SEQUENCE [LARGE SCALE GENOMIC DNA]</scope>
    <source>
        <strain evidence="10 11">NLF 7-7</strain>
    </source>
</reference>
<dbReference type="Proteomes" id="UP000321199">
    <property type="component" value="Chromosome"/>
</dbReference>
<sequence length="160" mass="15989">MSAPARHPWSLRLATLGLWLLCGASLAWWAIRLARAPAVAPVPVAAAEPPAVDAAALARLLGASPAVVSDAAEPESAHLVLRGVLAGTRSGQGAALIAVGDKPAKPYRVGAQVAPGLVVQSLGAREARLGAALDGAATMTLELPRPSPSLSPSPPGRGKG</sequence>